<evidence type="ECO:0000313" key="2">
    <source>
        <dbReference type="EMBL" id="SDF89111.1"/>
    </source>
</evidence>
<dbReference type="InterPro" id="IPR014710">
    <property type="entry name" value="RmlC-like_jellyroll"/>
</dbReference>
<reference evidence="3" key="1">
    <citation type="submission" date="2016-10" db="EMBL/GenBank/DDBJ databases">
        <authorList>
            <person name="Varghese N."/>
            <person name="Submissions S."/>
        </authorList>
    </citation>
    <scope>NUCLEOTIDE SEQUENCE [LARGE SCALE GENOMIC DNA]</scope>
    <source>
        <strain evidence="3">DSM 25329</strain>
    </source>
</reference>
<keyword evidence="2" id="KW-0418">Kinase</keyword>
<proteinExistence type="predicted"/>
<dbReference type="Gene3D" id="2.60.120.10">
    <property type="entry name" value="Jelly Rolls"/>
    <property type="match status" value="1"/>
</dbReference>
<dbReference type="InterPro" id="IPR018490">
    <property type="entry name" value="cNMP-bd_dom_sf"/>
</dbReference>
<protein>
    <submittedName>
        <fullName evidence="2">cAMP-binding domain of CRP or a regulatory subunit of cAMP-dependent protein kinases</fullName>
    </submittedName>
</protein>
<organism evidence="2 3">
    <name type="scientific">Dyadobacter soli</name>
    <dbReference type="NCBI Taxonomy" id="659014"/>
    <lineage>
        <taxon>Bacteria</taxon>
        <taxon>Pseudomonadati</taxon>
        <taxon>Bacteroidota</taxon>
        <taxon>Cytophagia</taxon>
        <taxon>Cytophagales</taxon>
        <taxon>Spirosomataceae</taxon>
        <taxon>Dyadobacter</taxon>
    </lineage>
</organism>
<feature type="domain" description="Cyclic nucleotide-binding" evidence="1">
    <location>
        <begin position="40"/>
        <end position="139"/>
    </location>
</feature>
<evidence type="ECO:0000259" key="1">
    <source>
        <dbReference type="PROSITE" id="PS50042"/>
    </source>
</evidence>
<dbReference type="STRING" id="659014.SAMN04487996_113109"/>
<keyword evidence="2" id="KW-0808">Transferase</keyword>
<dbReference type="EMBL" id="FNAN01000013">
    <property type="protein sequence ID" value="SDF89111.1"/>
    <property type="molecule type" value="Genomic_DNA"/>
</dbReference>
<dbReference type="GO" id="GO:0016301">
    <property type="term" value="F:kinase activity"/>
    <property type="evidence" value="ECO:0007669"/>
    <property type="project" value="UniProtKB-KW"/>
</dbReference>
<evidence type="ECO:0000313" key="3">
    <source>
        <dbReference type="Proteomes" id="UP000198748"/>
    </source>
</evidence>
<dbReference type="SUPFAM" id="SSF51206">
    <property type="entry name" value="cAMP-binding domain-like"/>
    <property type="match status" value="1"/>
</dbReference>
<dbReference type="Proteomes" id="UP000198748">
    <property type="component" value="Unassembled WGS sequence"/>
</dbReference>
<dbReference type="PROSITE" id="PS50042">
    <property type="entry name" value="CNMP_BINDING_3"/>
    <property type="match status" value="1"/>
</dbReference>
<keyword evidence="3" id="KW-1185">Reference proteome</keyword>
<accession>A0A1G7PSA7</accession>
<dbReference type="InterPro" id="IPR000595">
    <property type="entry name" value="cNMP-bd_dom"/>
</dbReference>
<dbReference type="Pfam" id="PF00027">
    <property type="entry name" value="cNMP_binding"/>
    <property type="match status" value="1"/>
</dbReference>
<name>A0A1G7PSA7_9BACT</name>
<gene>
    <name evidence="2" type="ORF">SAMN04487996_113109</name>
</gene>
<dbReference type="AlphaFoldDB" id="A0A1G7PSA7"/>
<sequence>MNLQSVIIFYMGTSPFSMQPMNPNPAIDTFIRYLTDKITLSTEETAQIAQVCIPKKIRKRQLLLQQGDVWKYNAFVCQGFLRTYSIDNKGNEHILNFAPENYWTGDRESLTTGKPSRFNIEAIEDTDVVLITKDNFDQLCRTIPHLNDLVNAILHRSFVVSQDRIHAGISLSAEEKYQKFLDQYPQIANRIPQHMIASYIGITPETLTRIRRNNTGR</sequence>